<dbReference type="PROSITE" id="PS51252">
    <property type="entry name" value="ANTISTASIN"/>
    <property type="match status" value="2"/>
</dbReference>
<keyword evidence="6" id="KW-1185">Reference proteome</keyword>
<evidence type="ECO:0000259" key="4">
    <source>
        <dbReference type="PROSITE" id="PS50184"/>
    </source>
</evidence>
<dbReference type="PROSITE" id="PS01208">
    <property type="entry name" value="VWFC_1"/>
    <property type="match status" value="1"/>
</dbReference>
<accession>A0A9C6U264</accession>
<dbReference type="Pfam" id="PF02822">
    <property type="entry name" value="Antistasin"/>
    <property type="match status" value="3"/>
</dbReference>
<evidence type="ECO:0000256" key="2">
    <source>
        <dbReference type="ARBA" id="ARBA00022737"/>
    </source>
</evidence>
<dbReference type="InterPro" id="IPR052624">
    <property type="entry name" value="CRIM1"/>
</dbReference>
<proteinExistence type="predicted"/>
<evidence type="ECO:0000313" key="7">
    <source>
        <dbReference type="RefSeq" id="XP_052122287.1"/>
    </source>
</evidence>
<sequence>MRPVILIVVLQLVAASPVQQEAEVGQVRGPGCVHQGRFYAPDARWTEDNGCLSCSCQGGQARCQAFMCQVTCDNPRRVPGECCPACDGQSVVTQAQTCPSLGNCTLRCTHGFVLDEAGCYACQCHKGAACTLECPAGYAQDAAGNELCECRCPAAETCSKRCTHGYRKDPAGCSLCACLRDAVRV</sequence>
<dbReference type="OrthoDB" id="5976811at2759"/>
<feature type="domain" description="VWFC" evidence="4">
    <location>
        <begin position="30"/>
        <end position="87"/>
    </location>
</feature>
<feature type="domain" description="Antistasin-like" evidence="5">
    <location>
        <begin position="98"/>
        <end position="124"/>
    </location>
</feature>
<dbReference type="InterPro" id="IPR004094">
    <property type="entry name" value="Antistasin-like"/>
</dbReference>
<dbReference type="InterPro" id="IPR011061">
    <property type="entry name" value="Hirudin/antistatin"/>
</dbReference>
<keyword evidence="1 3" id="KW-0732">Signal</keyword>
<dbReference type="InterPro" id="IPR001007">
    <property type="entry name" value="VWF_dom"/>
</dbReference>
<feature type="signal peptide" evidence="3">
    <location>
        <begin position="1"/>
        <end position="15"/>
    </location>
</feature>
<dbReference type="GO" id="GO:0004867">
    <property type="term" value="F:serine-type endopeptidase inhibitor activity"/>
    <property type="evidence" value="ECO:0007669"/>
    <property type="project" value="InterPro"/>
</dbReference>
<dbReference type="PROSITE" id="PS50184">
    <property type="entry name" value="VWFC_2"/>
    <property type="match status" value="1"/>
</dbReference>
<gene>
    <name evidence="7" type="primary">LOC113214940</name>
</gene>
<dbReference type="Proteomes" id="UP000504606">
    <property type="component" value="Unplaced"/>
</dbReference>
<feature type="chain" id="PRO_5038758533" evidence="3">
    <location>
        <begin position="16"/>
        <end position="185"/>
    </location>
</feature>
<dbReference type="GeneID" id="113214940"/>
<dbReference type="GO" id="GO:0005886">
    <property type="term" value="C:plasma membrane"/>
    <property type="evidence" value="ECO:0007669"/>
    <property type="project" value="TreeGrafter"/>
</dbReference>
<dbReference type="PANTHER" id="PTHR46439:SF1">
    <property type="entry name" value="CYSTEINE-RICH MOTOR NEURON 1 PROTEIN"/>
    <property type="match status" value="1"/>
</dbReference>
<evidence type="ECO:0000259" key="5">
    <source>
        <dbReference type="PROSITE" id="PS51252"/>
    </source>
</evidence>
<dbReference type="SUPFAM" id="SSF57262">
    <property type="entry name" value="Leech antihemostatic proteins"/>
    <property type="match status" value="2"/>
</dbReference>
<dbReference type="CTD" id="40283"/>
<dbReference type="SMART" id="SM00214">
    <property type="entry name" value="VWC"/>
    <property type="match status" value="1"/>
</dbReference>
<protein>
    <submittedName>
        <fullName evidence="7">Cysteine-rich motor neuron 1 protein</fullName>
    </submittedName>
</protein>
<keyword evidence="2" id="KW-0677">Repeat</keyword>
<name>A0A9C6U264_FRAOC</name>
<dbReference type="AlphaFoldDB" id="A0A9C6U264"/>
<dbReference type="SUPFAM" id="SSF57603">
    <property type="entry name" value="FnI-like domain"/>
    <property type="match status" value="1"/>
</dbReference>
<evidence type="ECO:0000313" key="6">
    <source>
        <dbReference type="Proteomes" id="UP000504606"/>
    </source>
</evidence>
<dbReference type="Pfam" id="PF00093">
    <property type="entry name" value="VWC"/>
    <property type="match status" value="1"/>
</dbReference>
<reference evidence="7" key="1">
    <citation type="submission" date="2025-08" db="UniProtKB">
        <authorList>
            <consortium name="RefSeq"/>
        </authorList>
    </citation>
    <scope>IDENTIFICATION</scope>
    <source>
        <tissue evidence="7">Whole organism</tissue>
    </source>
</reference>
<evidence type="ECO:0000256" key="1">
    <source>
        <dbReference type="ARBA" id="ARBA00022729"/>
    </source>
</evidence>
<evidence type="ECO:0000256" key="3">
    <source>
        <dbReference type="SAM" id="SignalP"/>
    </source>
</evidence>
<dbReference type="Gene3D" id="6.20.200.20">
    <property type="match status" value="1"/>
</dbReference>
<dbReference type="RefSeq" id="XP_052122287.1">
    <property type="nucleotide sequence ID" value="XM_052266327.1"/>
</dbReference>
<feature type="domain" description="Antistasin-like" evidence="5">
    <location>
        <begin position="152"/>
        <end position="178"/>
    </location>
</feature>
<organism evidence="6 7">
    <name type="scientific">Frankliniella occidentalis</name>
    <name type="common">Western flower thrips</name>
    <name type="synonym">Euthrips occidentalis</name>
    <dbReference type="NCBI Taxonomy" id="133901"/>
    <lineage>
        <taxon>Eukaryota</taxon>
        <taxon>Metazoa</taxon>
        <taxon>Ecdysozoa</taxon>
        <taxon>Arthropoda</taxon>
        <taxon>Hexapoda</taxon>
        <taxon>Insecta</taxon>
        <taxon>Pterygota</taxon>
        <taxon>Neoptera</taxon>
        <taxon>Paraneoptera</taxon>
        <taxon>Thysanoptera</taxon>
        <taxon>Terebrantia</taxon>
        <taxon>Thripoidea</taxon>
        <taxon>Thripidae</taxon>
        <taxon>Frankliniella</taxon>
    </lineage>
</organism>
<dbReference type="KEGG" id="foc:113214940"/>
<dbReference type="PANTHER" id="PTHR46439">
    <property type="entry name" value="CYSTEINE-RICH MOTOR NEURON 1 PROTEIN"/>
    <property type="match status" value="1"/>
</dbReference>
<dbReference type="Gene3D" id="2.10.22.10">
    <property type="entry name" value="Antistasin, domain 1"/>
    <property type="match status" value="3"/>
</dbReference>